<dbReference type="AlphaFoldDB" id="A0A0F9GGK9"/>
<dbReference type="EMBL" id="LAZR01018063">
    <property type="protein sequence ID" value="KKL97858.1"/>
    <property type="molecule type" value="Genomic_DNA"/>
</dbReference>
<comment type="caution">
    <text evidence="1">The sequence shown here is derived from an EMBL/GenBank/DDBJ whole genome shotgun (WGS) entry which is preliminary data.</text>
</comment>
<evidence type="ECO:0000313" key="1">
    <source>
        <dbReference type="EMBL" id="KKL97858.1"/>
    </source>
</evidence>
<name>A0A0F9GGK9_9ZZZZ</name>
<organism evidence="1">
    <name type="scientific">marine sediment metagenome</name>
    <dbReference type="NCBI Taxonomy" id="412755"/>
    <lineage>
        <taxon>unclassified sequences</taxon>
        <taxon>metagenomes</taxon>
        <taxon>ecological metagenomes</taxon>
    </lineage>
</organism>
<protein>
    <submittedName>
        <fullName evidence="1">Uncharacterized protein</fullName>
    </submittedName>
</protein>
<accession>A0A0F9GGK9</accession>
<gene>
    <name evidence="1" type="ORF">LCGC14_1830230</name>
</gene>
<reference evidence="1" key="1">
    <citation type="journal article" date="2015" name="Nature">
        <title>Complex archaea that bridge the gap between prokaryotes and eukaryotes.</title>
        <authorList>
            <person name="Spang A."/>
            <person name="Saw J.H."/>
            <person name="Jorgensen S.L."/>
            <person name="Zaremba-Niedzwiedzka K."/>
            <person name="Martijn J."/>
            <person name="Lind A.E."/>
            <person name="van Eijk R."/>
            <person name="Schleper C."/>
            <person name="Guy L."/>
            <person name="Ettema T.J."/>
        </authorList>
    </citation>
    <scope>NUCLEOTIDE SEQUENCE</scope>
</reference>
<sequence length="196" mass="22375">MCGEIHKLRVHAKLVRKIRTEEDKNTGILIISIYCIRAKKKGLQHTKRILPLFVIPECNIILEYVLKYIALYPDISIDYEQAGFILGTYDDRTISRHIELARKMIASTNLHLCELFSSLSSYAHLPEEKTGEGEYAYLTLLVNEANQSAIRIRGSGADEIKGIAYVHIEYVFGKSRSPPKTALNHVLRTFLFYDTS</sequence>
<proteinExistence type="predicted"/>